<feature type="domain" description="Glycosyl transferase family 1" evidence="2">
    <location>
        <begin position="186"/>
        <end position="345"/>
    </location>
</feature>
<dbReference type="EMBL" id="LKET01000039">
    <property type="protein sequence ID" value="KPU43695.1"/>
    <property type="molecule type" value="Genomic_DNA"/>
</dbReference>
<evidence type="ECO:0000313" key="5">
    <source>
        <dbReference type="Proteomes" id="UP000050326"/>
    </source>
</evidence>
<dbReference type="OrthoDB" id="9797829at2"/>
<dbReference type="RefSeq" id="WP_054876122.1">
    <property type="nucleotide sequence ID" value="NZ_LKET01000039.1"/>
</dbReference>
<dbReference type="Proteomes" id="UP000050326">
    <property type="component" value="Unassembled WGS sequence"/>
</dbReference>
<dbReference type="FunFam" id="3.40.50.2000:FF:000119">
    <property type="entry name" value="Glycosyl transferase group 1"/>
    <property type="match status" value="1"/>
</dbReference>
<keyword evidence="4" id="KW-0167">Capsid protein</keyword>
<dbReference type="InterPro" id="IPR028098">
    <property type="entry name" value="Glyco_trans_4-like_N"/>
</dbReference>
<dbReference type="SUPFAM" id="SSF53756">
    <property type="entry name" value="UDP-Glycosyltransferase/glycogen phosphorylase"/>
    <property type="match status" value="1"/>
</dbReference>
<dbReference type="STRING" id="36849.OXPF_31370"/>
<dbReference type="PANTHER" id="PTHR46401:SF2">
    <property type="entry name" value="GLYCOSYLTRANSFERASE WBBK-RELATED"/>
    <property type="match status" value="1"/>
</dbReference>
<comment type="caution">
    <text evidence="4">The sequence shown here is derived from an EMBL/GenBank/DDBJ whole genome shotgun (WGS) entry which is preliminary data.</text>
</comment>
<dbReference type="GO" id="GO:0009103">
    <property type="term" value="P:lipopolysaccharide biosynthetic process"/>
    <property type="evidence" value="ECO:0007669"/>
    <property type="project" value="TreeGrafter"/>
</dbReference>
<keyword evidence="5" id="KW-1185">Reference proteome</keyword>
<dbReference type="Gene3D" id="3.40.50.2000">
    <property type="entry name" value="Glycogen Phosphorylase B"/>
    <property type="match status" value="2"/>
</dbReference>
<keyword evidence="1 4" id="KW-0808">Transferase</keyword>
<dbReference type="Pfam" id="PF00534">
    <property type="entry name" value="Glycos_transf_1"/>
    <property type="match status" value="1"/>
</dbReference>
<evidence type="ECO:0000259" key="3">
    <source>
        <dbReference type="Pfam" id="PF13439"/>
    </source>
</evidence>
<protein>
    <submittedName>
        <fullName evidence="4">Spore coat protein SA</fullName>
        <ecNumber evidence="4">2.4.-.-</ecNumber>
    </submittedName>
</protein>
<gene>
    <name evidence="4" type="primary">cotSA</name>
    <name evidence="4" type="ORF">OXPF_31370</name>
</gene>
<dbReference type="Pfam" id="PF13439">
    <property type="entry name" value="Glyco_transf_4"/>
    <property type="match status" value="1"/>
</dbReference>
<dbReference type="EC" id="2.4.-.-" evidence="4"/>
<keyword evidence="4" id="KW-0328">Glycosyltransferase</keyword>
<dbReference type="InterPro" id="IPR001296">
    <property type="entry name" value="Glyco_trans_1"/>
</dbReference>
<dbReference type="AlphaFoldDB" id="A0A0P8W520"/>
<reference evidence="4 5" key="1">
    <citation type="submission" date="2015-09" db="EMBL/GenBank/DDBJ databases">
        <title>Genome sequence of Oxobacter pfennigii DSM 3222.</title>
        <authorList>
            <person name="Poehlein A."/>
            <person name="Bengelsdorf F.R."/>
            <person name="Schiel-Bengelsdorf B."/>
            <person name="Duerre P."/>
            <person name="Daniel R."/>
        </authorList>
    </citation>
    <scope>NUCLEOTIDE SEQUENCE [LARGE SCALE GENOMIC DNA]</scope>
    <source>
        <strain evidence="4 5">DSM 3222</strain>
    </source>
</reference>
<evidence type="ECO:0000313" key="4">
    <source>
        <dbReference type="EMBL" id="KPU43695.1"/>
    </source>
</evidence>
<keyword evidence="4" id="KW-0946">Virion</keyword>
<feature type="domain" description="Glycosyltransferase subfamily 4-like N-terminal" evidence="3">
    <location>
        <begin position="67"/>
        <end position="169"/>
    </location>
</feature>
<name>A0A0P8W520_9CLOT</name>
<organism evidence="4 5">
    <name type="scientific">Oxobacter pfennigii</name>
    <dbReference type="NCBI Taxonomy" id="36849"/>
    <lineage>
        <taxon>Bacteria</taxon>
        <taxon>Bacillati</taxon>
        <taxon>Bacillota</taxon>
        <taxon>Clostridia</taxon>
        <taxon>Eubacteriales</taxon>
        <taxon>Clostridiaceae</taxon>
        <taxon>Oxobacter</taxon>
    </lineage>
</organism>
<dbReference type="GO" id="GO:0016757">
    <property type="term" value="F:glycosyltransferase activity"/>
    <property type="evidence" value="ECO:0007669"/>
    <property type="project" value="UniProtKB-KW"/>
</dbReference>
<dbReference type="PANTHER" id="PTHR46401">
    <property type="entry name" value="GLYCOSYLTRANSFERASE WBBK-RELATED"/>
    <property type="match status" value="1"/>
</dbReference>
<dbReference type="CDD" id="cd03809">
    <property type="entry name" value="GT4_MtfB-like"/>
    <property type="match status" value="1"/>
</dbReference>
<evidence type="ECO:0000259" key="2">
    <source>
        <dbReference type="Pfam" id="PF00534"/>
    </source>
</evidence>
<accession>A0A0P8W520</accession>
<evidence type="ECO:0000256" key="1">
    <source>
        <dbReference type="ARBA" id="ARBA00022679"/>
    </source>
</evidence>
<sequence>MKIAFNGLVIDKYKAGVGHYGYNLMKSLINKISQYDNIDITFFLQQDINIESQAVKYYKKFISPSERMLNEQFLFPLKLKMNDYDLVHYIDYSSSIINFNQRFLTTIHDLTFLKYPETFPAKNRKLKTFLTPYSIKRSEKIITISENTKSDIINFFPEAQGKIKVIYPGKGDYRRVENFSIIEKVKIKYNLPDNYILFVGTMEPRKNISRLIEAFEIIYSHNKDISLVLLGGKGWLYKEIFNKIEYSKAKSNIRYIGYAAQADMPAIYSGSNMLVYPSLYEGFGLPPLEAMSCGVPVIVSDTSSLPEVVGDAGLYIDPYNVESISERINNFLIDSNLREECIRKGLLRADKFNWDSTAEQIIDIYREI</sequence>
<proteinExistence type="predicted"/>